<feature type="binding site" evidence="3">
    <location>
        <position position="181"/>
    </location>
    <ligand>
        <name>substrate</name>
    </ligand>
</feature>
<dbReference type="InterPro" id="IPR043008">
    <property type="entry name" value="AtzD/Barbiturase_RUA"/>
</dbReference>
<organism evidence="4 5">
    <name type="scientific">Lipomyces starkeyi NRRL Y-11557</name>
    <dbReference type="NCBI Taxonomy" id="675824"/>
    <lineage>
        <taxon>Eukaryota</taxon>
        <taxon>Fungi</taxon>
        <taxon>Dikarya</taxon>
        <taxon>Ascomycota</taxon>
        <taxon>Saccharomycotina</taxon>
        <taxon>Lipomycetes</taxon>
        <taxon>Lipomycetales</taxon>
        <taxon>Lipomycetaceae</taxon>
        <taxon>Lipomyces</taxon>
    </lineage>
</organism>
<comment type="pathway">
    <text evidence="3">Xenobiotic degradation; atrazine degradation; biuret from cyanurate: step 1/1.</text>
</comment>
<evidence type="ECO:0000256" key="2">
    <source>
        <dbReference type="ARBA" id="ARBA00022801"/>
    </source>
</evidence>
<feature type="binding site" evidence="3">
    <location>
        <position position="306"/>
    </location>
    <ligand>
        <name>substrate</name>
    </ligand>
</feature>
<dbReference type="InterPro" id="IPR043007">
    <property type="entry name" value="AtzD/Barbiturase_RUC"/>
</dbReference>
<comment type="subunit">
    <text evidence="3">Homotetramer.</text>
</comment>
<dbReference type="OrthoDB" id="5210206at2759"/>
<dbReference type="Gene3D" id="3.30.1330.160">
    <property type="entry name" value="Cyanuric acid hydrolase/Barbituras, RU C"/>
    <property type="match status" value="1"/>
</dbReference>
<comment type="domain">
    <text evidence="3">The monomer structure is formed from three repeating units (RUs) that share the same structure as one another. The monomer, the active site and substrate all possess threefold rotational symmetry, to the extent that the active site possesses three potential Ser-Lys catalytic dyads. It is possible that any or all of the three active-site serines may act as nucleophile (albeit only one can do so per catalytic cycle).</text>
</comment>
<dbReference type="EC" id="3.5.2.15" evidence="3"/>
<dbReference type="InterPro" id="IPR014086">
    <property type="entry name" value="AtzD/Barbiturase"/>
</dbReference>
<gene>
    <name evidence="4" type="ORF">LIPSTDRAFT_195688</name>
</gene>
<feature type="binding site" evidence="3">
    <location>
        <begin position="325"/>
        <end position="326"/>
    </location>
    <ligand>
        <name>substrate</name>
    </ligand>
</feature>
<comment type="function">
    <text evidence="3">Responsible for the hydrolysis of cyanuric acid, an intermediate formed during catabolism of s-triazine based compounds in herbicides such as atrazine and polymers such as melamine. Catalyzes the hydrolytic opening of the s-triazine ring of cyanuric acid (2,4,6-trihydroxy-s-triazine) to yield carbon dioxide and carboxybiuret, which spontaneously decarboxylates to biuret.</text>
</comment>
<feature type="binding site" evidence="3">
    <location>
        <begin position="219"/>
        <end position="220"/>
    </location>
    <ligand>
        <name>substrate</name>
    </ligand>
</feature>
<keyword evidence="3" id="KW-0479">Metal-binding</keyword>
<feature type="binding site" evidence="3">
    <location>
        <begin position="71"/>
        <end position="72"/>
    </location>
    <ligand>
        <name>substrate</name>
    </ligand>
</feature>
<dbReference type="EMBL" id="KV454304">
    <property type="protein sequence ID" value="ODQ69293.1"/>
    <property type="molecule type" value="Genomic_DNA"/>
</dbReference>
<dbReference type="AlphaFoldDB" id="A0A1E3PV55"/>
<feature type="binding site" evidence="3">
    <location>
        <position position="336"/>
    </location>
    <ligand>
        <name>Mg(2+)</name>
        <dbReference type="ChEBI" id="CHEBI:18420"/>
        <note>structural</note>
    </ligand>
</feature>
<feature type="active site" evidence="3">
    <location>
        <position position="152"/>
    </location>
</feature>
<feature type="binding site" evidence="3">
    <location>
        <position position="279"/>
    </location>
    <ligand>
        <name>Mg(2+)</name>
        <dbReference type="ChEBI" id="CHEBI:18420"/>
        <note>structural</note>
    </ligand>
</feature>
<dbReference type="GO" id="GO:0046872">
    <property type="term" value="F:metal ion binding"/>
    <property type="evidence" value="ECO:0007669"/>
    <property type="project" value="UniProtKB-UniRule"/>
</dbReference>
<feature type="region of interest" description="RU C" evidence="3">
    <location>
        <begin position="242"/>
        <end position="345"/>
    </location>
</feature>
<dbReference type="InterPro" id="IPR043006">
    <property type="entry name" value="AtzD/Barbiturase_RUB"/>
</dbReference>
<feature type="binding site" evidence="3">
    <location>
        <position position="331"/>
    </location>
    <ligand>
        <name>Mg(2+)</name>
        <dbReference type="ChEBI" id="CHEBI:18420"/>
        <note>structural</note>
    </ligand>
</feature>
<dbReference type="HAMAP" id="MF_01989">
    <property type="entry name" value="Cyc_amidohydrol"/>
    <property type="match status" value="1"/>
</dbReference>
<dbReference type="NCBIfam" id="TIGR02714">
    <property type="entry name" value="amido_AtzD_TrzD"/>
    <property type="match status" value="1"/>
</dbReference>
<dbReference type="Gene3D" id="3.30.1330.170">
    <property type="entry name" value="Cyanuric acid hydrolase/Barbiturase, RU A"/>
    <property type="match status" value="1"/>
</dbReference>
<accession>A0A1E3PV55</accession>
<proteinExistence type="inferred from homology"/>
<comment type="catalytic activity">
    <reaction evidence="3">
        <text>cyanurate + H2O = 1-carboxybiuret + H(+)</text>
        <dbReference type="Rhea" id="RHEA:70363"/>
        <dbReference type="ChEBI" id="CHEBI:15377"/>
        <dbReference type="ChEBI" id="CHEBI:15378"/>
        <dbReference type="ChEBI" id="CHEBI:38028"/>
        <dbReference type="ChEBI" id="CHEBI:142864"/>
        <dbReference type="EC" id="3.5.2.15"/>
    </reaction>
</comment>
<protein>
    <recommendedName>
        <fullName evidence="3">Cyanuric acid amidohydrolase</fullName>
        <shortName evidence="3">CAH</shortName>
        <ecNumber evidence="3">3.5.2.15</ecNumber>
    </recommendedName>
</protein>
<keyword evidence="2 3" id="KW-0378">Hydrolase</keyword>
<comment type="activity regulation">
    <text evidence="3">Inhibited by barbituric acid.</text>
</comment>
<evidence type="ECO:0000256" key="3">
    <source>
        <dbReference type="HAMAP-Rule" id="MF_01989"/>
    </source>
</evidence>
<feature type="binding site" evidence="3">
    <location>
        <position position="328"/>
    </location>
    <ligand>
        <name>Mg(2+)</name>
        <dbReference type="ChEBI" id="CHEBI:18420"/>
        <note>structural</note>
    </ligand>
</feature>
<name>A0A1E3PV55_LIPST</name>
<dbReference type="GO" id="GO:0019381">
    <property type="term" value="P:atrazine catabolic process"/>
    <property type="evidence" value="ECO:0007669"/>
    <property type="project" value="UniProtKB-UniRule"/>
</dbReference>
<feature type="binding site" evidence="3">
    <location>
        <position position="332"/>
    </location>
    <ligand>
        <name>Mg(2+)</name>
        <dbReference type="ChEBI" id="CHEBI:18420"/>
        <note>structural</note>
    </ligand>
</feature>
<feature type="active site" description="Nucleophile" evidence="3">
    <location>
        <position position="219"/>
    </location>
</feature>
<keyword evidence="5" id="KW-1185">Reference proteome</keyword>
<feature type="binding site" evidence="3">
    <location>
        <position position="333"/>
    </location>
    <ligand>
        <name>Mg(2+)</name>
        <dbReference type="ChEBI" id="CHEBI:18420"/>
        <note>structural</note>
    </ligand>
</feature>
<feature type="site" description="Important for substrate specificity" evidence="3">
    <location>
        <position position="302"/>
    </location>
</feature>
<sequence length="345" mass="36291">MSGIAIHKVTTAHPGDVSALKTLPESTKPDDLLAVIGKTEGNGCVNDFTRMLSSTVWDPHLEASGGISVFSGGTEGVLSPHVSLVVKEDDYLKDDGSKMYNEGLVAKVGGTRDFEPWEMGTAIQARVTADTIKKLIAEVEVEADDVHMVLVKCPLLTTAKVVASAKECVTTDTYKSMGYSRLATAVGIALALGEVTEDGIDDALESYGQRGWSSRASCSSGAELENCHIVVLASSKKASNPYRAVHGYMADAIDLKVLLELTSKIPDGAERVQIFVKAEPSTDGVVRGKRHTMMTDSDIQGTRHARAAVGGLVAGVWGETDVYVSGGAEGQGPMGGGSVCVVYKV</sequence>
<keyword evidence="3" id="KW-0460">Magnesium</keyword>
<comment type="caution">
    <text evidence="3">Lacks conserved residue(s) required for the propagation of feature annotation.</text>
</comment>
<evidence type="ECO:0000256" key="1">
    <source>
        <dbReference type="ARBA" id="ARBA00010947"/>
    </source>
</evidence>
<dbReference type="GO" id="GO:0018753">
    <property type="term" value="F:cyanuric acid amidohydrolase activity"/>
    <property type="evidence" value="ECO:0007669"/>
    <property type="project" value="UniProtKB-UniRule"/>
</dbReference>
<reference evidence="4 5" key="1">
    <citation type="journal article" date="2016" name="Proc. Natl. Acad. Sci. U.S.A.">
        <title>Comparative genomics of biotechnologically important yeasts.</title>
        <authorList>
            <person name="Riley R."/>
            <person name="Haridas S."/>
            <person name="Wolfe K.H."/>
            <person name="Lopes M.R."/>
            <person name="Hittinger C.T."/>
            <person name="Goeker M."/>
            <person name="Salamov A.A."/>
            <person name="Wisecaver J.H."/>
            <person name="Long T.M."/>
            <person name="Calvey C.H."/>
            <person name="Aerts A.L."/>
            <person name="Barry K.W."/>
            <person name="Choi C."/>
            <person name="Clum A."/>
            <person name="Coughlan A.Y."/>
            <person name="Deshpande S."/>
            <person name="Douglass A.P."/>
            <person name="Hanson S.J."/>
            <person name="Klenk H.-P."/>
            <person name="LaButti K.M."/>
            <person name="Lapidus A."/>
            <person name="Lindquist E.A."/>
            <person name="Lipzen A.M."/>
            <person name="Meier-Kolthoff J.P."/>
            <person name="Ohm R.A."/>
            <person name="Otillar R.P."/>
            <person name="Pangilinan J.L."/>
            <person name="Peng Y."/>
            <person name="Rokas A."/>
            <person name="Rosa C.A."/>
            <person name="Scheuner C."/>
            <person name="Sibirny A.A."/>
            <person name="Slot J.C."/>
            <person name="Stielow J.B."/>
            <person name="Sun H."/>
            <person name="Kurtzman C.P."/>
            <person name="Blackwell M."/>
            <person name="Grigoriev I.V."/>
            <person name="Jeffries T.W."/>
        </authorList>
    </citation>
    <scope>NUCLEOTIDE SEQUENCE [LARGE SCALE GENOMIC DNA]</scope>
    <source>
        <strain evidence="4 5">NRRL Y-11557</strain>
    </source>
</reference>
<dbReference type="UniPathway" id="UPA00008">
    <property type="reaction ID" value="UER00502"/>
</dbReference>
<dbReference type="Proteomes" id="UP000094385">
    <property type="component" value="Unassembled WGS sequence"/>
</dbReference>
<dbReference type="Gene3D" id="3.30.1330.180">
    <property type="entry name" value="Cyanuric acid hydrolase/Barbiturase, RU B"/>
    <property type="match status" value="1"/>
</dbReference>
<dbReference type="Pfam" id="PF09663">
    <property type="entry name" value="Amido_AtzD_TrzD"/>
    <property type="match status" value="1"/>
</dbReference>
<feature type="binding site" evidence="3">
    <location>
        <position position="50"/>
    </location>
    <ligand>
        <name>substrate</name>
    </ligand>
</feature>
<evidence type="ECO:0000313" key="5">
    <source>
        <dbReference type="Proteomes" id="UP000094385"/>
    </source>
</evidence>
<feature type="region of interest" description="RU A" evidence="3">
    <location>
        <begin position="1"/>
        <end position="94"/>
    </location>
</feature>
<comment type="similarity">
    <text evidence="1 3">Belongs to the cyclic amide hydrolase (CyAH) family.</text>
</comment>
<evidence type="ECO:0000313" key="4">
    <source>
        <dbReference type="EMBL" id="ODQ69293.1"/>
    </source>
</evidence>